<evidence type="ECO:0000313" key="2">
    <source>
        <dbReference type="EMBL" id="HIT58760.1"/>
    </source>
</evidence>
<dbReference type="AlphaFoldDB" id="A0A9D1KK19"/>
<organism evidence="2 3">
    <name type="scientific">Candidatus Faeciplasma pullistercoris</name>
    <dbReference type="NCBI Taxonomy" id="2840800"/>
    <lineage>
        <taxon>Bacteria</taxon>
        <taxon>Bacillati</taxon>
        <taxon>Bacillota</taxon>
        <taxon>Clostridia</taxon>
        <taxon>Eubacteriales</taxon>
        <taxon>Oscillospiraceae</taxon>
        <taxon>Oscillospiraceae incertae sedis</taxon>
        <taxon>Candidatus Faeciplasma</taxon>
    </lineage>
</organism>
<dbReference type="Pfam" id="PF04266">
    <property type="entry name" value="ASCH"/>
    <property type="match status" value="1"/>
</dbReference>
<dbReference type="PROSITE" id="PS50007">
    <property type="entry name" value="PIPLC_X_DOMAIN"/>
    <property type="match status" value="1"/>
</dbReference>
<dbReference type="SUPFAM" id="SSF88697">
    <property type="entry name" value="PUA domain-like"/>
    <property type="match status" value="1"/>
</dbReference>
<sequence length="137" mass="15857">MRGKEIILHSEYILLSKEPAEHQMNLYSEPFEMIKSGRKTIELRLWDEKRQKIRIGDIIVFTNIAGGEKLQAAVVNLHRFSSFEELYRSLPLLKCGYTEDNIGMANALDMEKYYSTDKQKKYGVVGIELSSPKQIKD</sequence>
<protein>
    <submittedName>
        <fullName evidence="2">ASCH domain-containing protein</fullName>
    </submittedName>
</protein>
<comment type="caution">
    <text evidence="2">The sequence shown here is derived from an EMBL/GenBank/DDBJ whole genome shotgun (WGS) entry which is preliminary data.</text>
</comment>
<proteinExistence type="predicted"/>
<feature type="domain" description="ASCH" evidence="1">
    <location>
        <begin position="25"/>
        <end position="129"/>
    </location>
</feature>
<dbReference type="Gene3D" id="2.30.130.30">
    <property type="entry name" value="Hypothetical protein"/>
    <property type="match status" value="1"/>
</dbReference>
<evidence type="ECO:0000313" key="3">
    <source>
        <dbReference type="Proteomes" id="UP000824136"/>
    </source>
</evidence>
<evidence type="ECO:0000259" key="1">
    <source>
        <dbReference type="Pfam" id="PF04266"/>
    </source>
</evidence>
<dbReference type="InterPro" id="IPR007374">
    <property type="entry name" value="ASCH_domain"/>
</dbReference>
<dbReference type="CDD" id="cd06555">
    <property type="entry name" value="ASCH_PF0470_like"/>
    <property type="match status" value="1"/>
</dbReference>
<dbReference type="InterPro" id="IPR015947">
    <property type="entry name" value="PUA-like_sf"/>
</dbReference>
<name>A0A9D1KK19_9FIRM</name>
<dbReference type="Proteomes" id="UP000824136">
    <property type="component" value="Unassembled WGS sequence"/>
</dbReference>
<reference evidence="2" key="1">
    <citation type="submission" date="2020-10" db="EMBL/GenBank/DDBJ databases">
        <authorList>
            <person name="Gilroy R."/>
        </authorList>
    </citation>
    <scope>NUCLEOTIDE SEQUENCE</scope>
    <source>
        <strain evidence="2">CHK33-4379</strain>
    </source>
</reference>
<dbReference type="EMBL" id="DVLL01000014">
    <property type="protein sequence ID" value="HIT58760.1"/>
    <property type="molecule type" value="Genomic_DNA"/>
</dbReference>
<gene>
    <name evidence="2" type="ORF">IAC39_03490</name>
</gene>
<accession>A0A9D1KK19</accession>
<reference evidence="2" key="2">
    <citation type="journal article" date="2021" name="PeerJ">
        <title>Extensive microbial diversity within the chicken gut microbiome revealed by metagenomics and culture.</title>
        <authorList>
            <person name="Gilroy R."/>
            <person name="Ravi A."/>
            <person name="Getino M."/>
            <person name="Pursley I."/>
            <person name="Horton D.L."/>
            <person name="Alikhan N.F."/>
            <person name="Baker D."/>
            <person name="Gharbi K."/>
            <person name="Hall N."/>
            <person name="Watson M."/>
            <person name="Adriaenssens E.M."/>
            <person name="Foster-Nyarko E."/>
            <person name="Jarju S."/>
            <person name="Secka A."/>
            <person name="Antonio M."/>
            <person name="Oren A."/>
            <person name="Chaudhuri R.R."/>
            <person name="La Ragione R."/>
            <person name="Hildebrand F."/>
            <person name="Pallen M.J."/>
        </authorList>
    </citation>
    <scope>NUCLEOTIDE SEQUENCE</scope>
    <source>
        <strain evidence="2">CHK33-4379</strain>
    </source>
</reference>